<gene>
    <name evidence="1" type="ORF">NWP23_00500</name>
</gene>
<protein>
    <submittedName>
        <fullName evidence="1">Transposase</fullName>
    </submittedName>
</protein>
<comment type="caution">
    <text evidence="1">The sequence shown here is derived from an EMBL/GenBank/DDBJ whole genome shotgun (WGS) entry which is preliminary data.</text>
</comment>
<sequence length="355" mass="39820">MAPQSARQMLKSVGESITSYNKLVALYYQGDVHKPSLPKYRKGGSFAAVTFPRQALTWKNGCFYPSIRKKTKPELLTEITLQLPNLIDSHWVKEVTIKPYLGEFWIDWVIDNCNKPVNTNPELDYSQGWSFDHRGTNWLTGVSTRGKSLIIDGRTLKSINQGYCPLVAKYKQNKFDFYWDSNLDRVQLQRNNQMQHAINKAARFIINQCLNDRIGNLIIGCNHGQKNSSKMSKCGSQNFVSIPTGGLIERLKQICPEYGIKITIGDYLYKHGEKLDGWKPSGQRVKRGLYKTSAGILANAYCNGAANILTKVATQLGANLAKVGRGALTLPIRVDLFNGLSRSYPKGCVPRLQPG</sequence>
<proteinExistence type="predicted"/>
<dbReference type="Proteomes" id="UP001159370">
    <property type="component" value="Unassembled WGS sequence"/>
</dbReference>
<organism evidence="1 2">
    <name type="scientific">Umezakia ovalisporum FSS-62</name>
    <dbReference type="NCBI Taxonomy" id="2971776"/>
    <lineage>
        <taxon>Bacteria</taxon>
        <taxon>Bacillati</taxon>
        <taxon>Cyanobacteriota</taxon>
        <taxon>Cyanophyceae</taxon>
        <taxon>Nostocales</taxon>
        <taxon>Nodulariaceae</taxon>
        <taxon>Umezakia</taxon>
    </lineage>
</organism>
<evidence type="ECO:0000313" key="1">
    <source>
        <dbReference type="EMBL" id="MDH6062299.1"/>
    </source>
</evidence>
<name>A0AA43GV49_9CYAN</name>
<dbReference type="AlphaFoldDB" id="A0AA43GV49"/>
<dbReference type="RefSeq" id="WP_280656388.1">
    <property type="nucleotide sequence ID" value="NZ_JANQDL010000006.1"/>
</dbReference>
<reference evidence="1 2" key="1">
    <citation type="journal article" date="2023" name="J. Phycol.">
        <title>Chrysosporum ovalisporum is synonymous with the true-branching cyanobacterium Umezakia natans (Nostocales/Aphanizomenonaceae).</title>
        <authorList>
            <person name="McGregor G.B."/>
            <person name="Sendall B.C."/>
            <person name="Niiyama Y."/>
            <person name="Tuji A."/>
            <person name="Willis A."/>
        </authorList>
    </citation>
    <scope>NUCLEOTIDE SEQUENCE [LARGE SCALE GENOMIC DNA]</scope>
    <source>
        <strain evidence="1 2">FSS-62</strain>
    </source>
</reference>
<evidence type="ECO:0000313" key="2">
    <source>
        <dbReference type="Proteomes" id="UP001159370"/>
    </source>
</evidence>
<dbReference type="EMBL" id="JANQDL010000006">
    <property type="protein sequence ID" value="MDH6062299.1"/>
    <property type="molecule type" value="Genomic_DNA"/>
</dbReference>
<accession>A0AA43GV49</accession>